<name>X1QZ27_9ZZZZ</name>
<comment type="caution">
    <text evidence="2">The sequence shown here is derived from an EMBL/GenBank/DDBJ whole genome shotgun (WGS) entry which is preliminary data.</text>
</comment>
<proteinExistence type="predicted"/>
<sequence length="60" mass="6321">VCELSKSPNIHVISTGGELQYNLNGLAGTLTINFLDSLHLDKAFVSSAGISIERGLMTSS</sequence>
<dbReference type="AlphaFoldDB" id="X1QZ27"/>
<evidence type="ECO:0000313" key="2">
    <source>
        <dbReference type="EMBL" id="GAI48539.1"/>
    </source>
</evidence>
<dbReference type="InterPro" id="IPR014036">
    <property type="entry name" value="DeoR-like_C"/>
</dbReference>
<dbReference type="Pfam" id="PF00455">
    <property type="entry name" value="DeoRC"/>
    <property type="match status" value="1"/>
</dbReference>
<gene>
    <name evidence="2" type="ORF">S06H3_59334</name>
</gene>
<feature type="non-terminal residue" evidence="2">
    <location>
        <position position="1"/>
    </location>
</feature>
<evidence type="ECO:0000259" key="1">
    <source>
        <dbReference type="Pfam" id="PF00455"/>
    </source>
</evidence>
<dbReference type="EMBL" id="BARV01038537">
    <property type="protein sequence ID" value="GAI48539.1"/>
    <property type="molecule type" value="Genomic_DNA"/>
</dbReference>
<organism evidence="2">
    <name type="scientific">marine sediment metagenome</name>
    <dbReference type="NCBI Taxonomy" id="412755"/>
    <lineage>
        <taxon>unclassified sequences</taxon>
        <taxon>metagenomes</taxon>
        <taxon>ecological metagenomes</taxon>
    </lineage>
</organism>
<reference evidence="2" key="1">
    <citation type="journal article" date="2014" name="Front. Microbiol.">
        <title>High frequency of phylogenetically diverse reductive dehalogenase-homologous genes in deep subseafloor sedimentary metagenomes.</title>
        <authorList>
            <person name="Kawai M."/>
            <person name="Futagami T."/>
            <person name="Toyoda A."/>
            <person name="Takaki Y."/>
            <person name="Nishi S."/>
            <person name="Hori S."/>
            <person name="Arai W."/>
            <person name="Tsubouchi T."/>
            <person name="Morono Y."/>
            <person name="Uchiyama I."/>
            <person name="Ito T."/>
            <person name="Fujiyama A."/>
            <person name="Inagaki F."/>
            <person name="Takami H."/>
        </authorList>
    </citation>
    <scope>NUCLEOTIDE SEQUENCE</scope>
    <source>
        <strain evidence="2">Expedition CK06-06</strain>
    </source>
</reference>
<protein>
    <recommendedName>
        <fullName evidence="1">DeoR-like transcriptional repressor C-terminal sensor domain-containing protein</fullName>
    </recommendedName>
</protein>
<accession>X1QZ27</accession>
<feature type="domain" description="DeoR-like transcriptional repressor C-terminal sensor" evidence="1">
    <location>
        <begin position="3"/>
        <end position="59"/>
    </location>
</feature>